<keyword evidence="3" id="KW-0012">Acyltransferase</keyword>
<sequence>MMIKNFDELIQRVTNSSKTIVVVSAHQETALSAVVEAKRKNIANSILIGDSKVISEILDELGEDPINFEIIDEKDPVKAISIAVSLVRENEAQVILKGKIDTTTLMKGVLSKESGLRTGRLLSDVFVFEYPEKKSESKFILMSDGGVVLNPTLEQKIEIIKNAVEVAKKLGIENPKVALLSATELVIEELTSTTDAVKIKQLNQEGKITGYVIDGPLALDLAISEESAFEKGIKSDVAGKADILIVPNIESGNILGKSLTYFAHYRIGHVIVGAKAPVLIPSRSDKMEAKLNSIALGVLMTL</sequence>
<evidence type="ECO:0000256" key="2">
    <source>
        <dbReference type="ARBA" id="ARBA00022679"/>
    </source>
</evidence>
<comment type="similarity">
    <text evidence="1">Belongs to the phosphate acetyltransferase and butyryltransferase family.</text>
</comment>
<dbReference type="RefSeq" id="WP_234697307.1">
    <property type="nucleotide sequence ID" value="NZ_CZVW01000041.1"/>
</dbReference>
<protein>
    <submittedName>
        <fullName evidence="5">Phosphate butyryltransferase</fullName>
    </submittedName>
</protein>
<organism evidence="5 6">
    <name type="scientific">Candidatus Chryseopegocella kryptomonas</name>
    <dbReference type="NCBI Taxonomy" id="1633643"/>
    <lineage>
        <taxon>Bacteria</taxon>
        <taxon>Pseudomonadati</taxon>
        <taxon>Candidatus Kryptoniota</taxon>
        <taxon>Candidatus Chryseopegocella</taxon>
    </lineage>
</organism>
<dbReference type="PANTHER" id="PTHR43356">
    <property type="entry name" value="PHOSPHATE ACETYLTRANSFERASE"/>
    <property type="match status" value="1"/>
</dbReference>
<evidence type="ECO:0000256" key="3">
    <source>
        <dbReference type="ARBA" id="ARBA00023315"/>
    </source>
</evidence>
<feature type="domain" description="Phosphate acetyl/butaryl transferase" evidence="4">
    <location>
        <begin position="78"/>
        <end position="296"/>
    </location>
</feature>
<keyword evidence="6" id="KW-1185">Reference proteome</keyword>
<dbReference type="SUPFAM" id="SSF53659">
    <property type="entry name" value="Isocitrate/Isopropylmalate dehydrogenase-like"/>
    <property type="match status" value="1"/>
</dbReference>
<reference evidence="6" key="1">
    <citation type="submission" date="2015-11" db="EMBL/GenBank/DDBJ databases">
        <authorList>
            <person name="Varghese N."/>
        </authorList>
    </citation>
    <scope>NUCLEOTIDE SEQUENCE [LARGE SCALE GENOMIC DNA]</scope>
    <source>
        <strain evidence="6">JGI-23</strain>
    </source>
</reference>
<dbReference type="PIRSF" id="PIRSF000428">
    <property type="entry name" value="P_Ac_trans"/>
    <property type="match status" value="1"/>
</dbReference>
<accession>A0A0P1P0M6</accession>
<gene>
    <name evidence="5" type="ORF">JGI23_01971</name>
</gene>
<dbReference type="Proteomes" id="UP000199197">
    <property type="component" value="Unassembled WGS sequence"/>
</dbReference>
<dbReference type="Gene3D" id="3.40.718.10">
    <property type="entry name" value="Isopropylmalate Dehydrogenase"/>
    <property type="match status" value="1"/>
</dbReference>
<evidence type="ECO:0000313" key="5">
    <source>
        <dbReference type="EMBL" id="CUT05470.1"/>
    </source>
</evidence>
<keyword evidence="2 5" id="KW-0808">Transferase</keyword>
<evidence type="ECO:0000259" key="4">
    <source>
        <dbReference type="Pfam" id="PF01515"/>
    </source>
</evidence>
<dbReference type="PANTHER" id="PTHR43356:SF2">
    <property type="entry name" value="PHOSPHATE ACETYLTRANSFERASE"/>
    <property type="match status" value="1"/>
</dbReference>
<proteinExistence type="inferred from homology"/>
<evidence type="ECO:0000256" key="1">
    <source>
        <dbReference type="ARBA" id="ARBA00005656"/>
    </source>
</evidence>
<dbReference type="Pfam" id="PF01515">
    <property type="entry name" value="PTA_PTB"/>
    <property type="match status" value="1"/>
</dbReference>
<evidence type="ECO:0000313" key="6">
    <source>
        <dbReference type="Proteomes" id="UP000199197"/>
    </source>
</evidence>
<dbReference type="NCBIfam" id="NF006045">
    <property type="entry name" value="PRK08190.1"/>
    <property type="match status" value="1"/>
</dbReference>
<dbReference type="InterPro" id="IPR002505">
    <property type="entry name" value="PTA_PTB"/>
</dbReference>
<dbReference type="AlphaFoldDB" id="A0A0P1P0M6"/>
<dbReference type="EMBL" id="CZVW01000041">
    <property type="protein sequence ID" value="CUT05470.1"/>
    <property type="molecule type" value="Genomic_DNA"/>
</dbReference>
<dbReference type="InterPro" id="IPR012147">
    <property type="entry name" value="P_Ac_Bu_trans"/>
</dbReference>
<dbReference type="GO" id="GO:0016746">
    <property type="term" value="F:acyltransferase activity"/>
    <property type="evidence" value="ECO:0007669"/>
    <property type="project" value="UniProtKB-KW"/>
</dbReference>
<dbReference type="InterPro" id="IPR050500">
    <property type="entry name" value="Phos_Acetyltrans/Butyryltrans"/>
</dbReference>
<name>A0A0P1P0M6_9BACT</name>